<evidence type="ECO:0000259" key="5">
    <source>
        <dbReference type="PROSITE" id="PS50931"/>
    </source>
</evidence>
<dbReference type="RefSeq" id="WP_071362645.1">
    <property type="nucleotide sequence ID" value="NZ_JRYB01000001.1"/>
</dbReference>
<sequence length="306" mass="33770">MNQLLAMRAFARVIDTGSFSRASDQLGLPRSTVSKLIGDLEVHLGNKLMHRTTRTVAATAEGMAYYQQSVRLLAELDAMDHAMRGQKRKPRGHLRVDAPASFATSLLIPALPAFHREYPDITLALGVSDRPANIVGEGVDCVIRAGDVQQLSMVGRKLLDLHYGTYASPAYLERAGTPRTPADLAQHVRLGYFFAATTKPNPLVFERAEERLDIEASELSTNDGNGLLALLRAGLGIGQHFTRMVQPAIDAGELTPVLQEWSRPAMPFHILYPPNRHQNARLTVFVDWLIDTFRDQGDPGGRLLTR</sequence>
<evidence type="ECO:0000256" key="4">
    <source>
        <dbReference type="ARBA" id="ARBA00023163"/>
    </source>
</evidence>
<dbReference type="SUPFAM" id="SSF53850">
    <property type="entry name" value="Periplasmic binding protein-like II"/>
    <property type="match status" value="1"/>
</dbReference>
<keyword evidence="4" id="KW-0804">Transcription</keyword>
<dbReference type="CDD" id="cd08472">
    <property type="entry name" value="PBP2_CrgA_like_3"/>
    <property type="match status" value="1"/>
</dbReference>
<comment type="similarity">
    <text evidence="1">Belongs to the LysR transcriptional regulatory family.</text>
</comment>
<reference evidence="6 7" key="1">
    <citation type="submission" date="2014-10" db="EMBL/GenBank/DDBJ databases">
        <authorList>
            <person name="Seo M.-J."/>
            <person name="Seok Y.J."/>
            <person name="Cha I.-T."/>
        </authorList>
    </citation>
    <scope>NUCLEOTIDE SEQUENCE [LARGE SCALE GENOMIC DNA]</scope>
    <source>
        <strain evidence="6 7">NEU</strain>
    </source>
</reference>
<keyword evidence="3" id="KW-0238">DNA-binding</keyword>
<dbReference type="Pfam" id="PF00126">
    <property type="entry name" value="HTH_1"/>
    <property type="match status" value="1"/>
</dbReference>
<keyword evidence="2" id="KW-0805">Transcription regulation</keyword>
<name>A0A1S2NA13_9BURK</name>
<dbReference type="InterPro" id="IPR000847">
    <property type="entry name" value="LysR_HTH_N"/>
</dbReference>
<dbReference type="FunFam" id="1.10.10.10:FF:000001">
    <property type="entry name" value="LysR family transcriptional regulator"/>
    <property type="match status" value="1"/>
</dbReference>
<dbReference type="EMBL" id="JRYB01000001">
    <property type="protein sequence ID" value="OIJ41829.1"/>
    <property type="molecule type" value="Genomic_DNA"/>
</dbReference>
<feature type="domain" description="HTH lysR-type" evidence="5">
    <location>
        <begin position="1"/>
        <end position="59"/>
    </location>
</feature>
<evidence type="ECO:0000256" key="2">
    <source>
        <dbReference type="ARBA" id="ARBA00023015"/>
    </source>
</evidence>
<dbReference type="Gene3D" id="1.10.10.10">
    <property type="entry name" value="Winged helix-like DNA-binding domain superfamily/Winged helix DNA-binding domain"/>
    <property type="match status" value="1"/>
</dbReference>
<dbReference type="PANTHER" id="PTHR30537">
    <property type="entry name" value="HTH-TYPE TRANSCRIPTIONAL REGULATOR"/>
    <property type="match status" value="1"/>
</dbReference>
<dbReference type="Proteomes" id="UP000180246">
    <property type="component" value="Unassembled WGS sequence"/>
</dbReference>
<dbReference type="AlphaFoldDB" id="A0A1S2NA13"/>
<proteinExistence type="inferred from homology"/>
<gene>
    <name evidence="6" type="ORF">LO55_3795</name>
</gene>
<evidence type="ECO:0000313" key="6">
    <source>
        <dbReference type="EMBL" id="OIJ41829.1"/>
    </source>
</evidence>
<dbReference type="Gene3D" id="3.40.190.290">
    <property type="match status" value="1"/>
</dbReference>
<dbReference type="InterPro" id="IPR058163">
    <property type="entry name" value="LysR-type_TF_proteobact-type"/>
</dbReference>
<dbReference type="GO" id="GO:0006351">
    <property type="term" value="P:DNA-templated transcription"/>
    <property type="evidence" value="ECO:0007669"/>
    <property type="project" value="TreeGrafter"/>
</dbReference>
<dbReference type="PROSITE" id="PS50931">
    <property type="entry name" value="HTH_LYSR"/>
    <property type="match status" value="1"/>
</dbReference>
<evidence type="ECO:0000313" key="7">
    <source>
        <dbReference type="Proteomes" id="UP000180246"/>
    </source>
</evidence>
<protein>
    <submittedName>
        <fullName evidence="6">Bacterial regulatory helix-turn-helix, lysR family protein</fullName>
    </submittedName>
</protein>
<dbReference type="Pfam" id="PF03466">
    <property type="entry name" value="LysR_substrate"/>
    <property type="match status" value="1"/>
</dbReference>
<evidence type="ECO:0000256" key="3">
    <source>
        <dbReference type="ARBA" id="ARBA00023125"/>
    </source>
</evidence>
<dbReference type="SUPFAM" id="SSF46785">
    <property type="entry name" value="Winged helix' DNA-binding domain"/>
    <property type="match status" value="1"/>
</dbReference>
<dbReference type="InterPro" id="IPR036388">
    <property type="entry name" value="WH-like_DNA-bd_sf"/>
</dbReference>
<organism evidence="6 7">
    <name type="scientific">Massilia timonae</name>
    <dbReference type="NCBI Taxonomy" id="47229"/>
    <lineage>
        <taxon>Bacteria</taxon>
        <taxon>Pseudomonadati</taxon>
        <taxon>Pseudomonadota</taxon>
        <taxon>Betaproteobacteria</taxon>
        <taxon>Burkholderiales</taxon>
        <taxon>Oxalobacteraceae</taxon>
        <taxon>Telluria group</taxon>
        <taxon>Massilia</taxon>
    </lineage>
</organism>
<dbReference type="GO" id="GO:0003700">
    <property type="term" value="F:DNA-binding transcription factor activity"/>
    <property type="evidence" value="ECO:0007669"/>
    <property type="project" value="InterPro"/>
</dbReference>
<dbReference type="InterPro" id="IPR036390">
    <property type="entry name" value="WH_DNA-bd_sf"/>
</dbReference>
<dbReference type="GO" id="GO:0043565">
    <property type="term" value="F:sequence-specific DNA binding"/>
    <property type="evidence" value="ECO:0007669"/>
    <property type="project" value="TreeGrafter"/>
</dbReference>
<comment type="caution">
    <text evidence="6">The sequence shown here is derived from an EMBL/GenBank/DDBJ whole genome shotgun (WGS) entry which is preliminary data.</text>
</comment>
<dbReference type="InterPro" id="IPR005119">
    <property type="entry name" value="LysR_subst-bd"/>
</dbReference>
<accession>A0A1S2NA13</accession>
<dbReference type="PANTHER" id="PTHR30537:SF17">
    <property type="entry name" value="LYSR-FAMILY REGULATORY PROTEIN"/>
    <property type="match status" value="1"/>
</dbReference>
<evidence type="ECO:0000256" key="1">
    <source>
        <dbReference type="ARBA" id="ARBA00009437"/>
    </source>
</evidence>